<dbReference type="EMBL" id="SRYE01000003">
    <property type="protein sequence ID" value="TGY62201.1"/>
    <property type="molecule type" value="Genomic_DNA"/>
</dbReference>
<gene>
    <name evidence="2" type="ORF">E5334_05965</name>
</gene>
<keyword evidence="3" id="KW-1185">Reference proteome</keyword>
<evidence type="ECO:0000313" key="2">
    <source>
        <dbReference type="EMBL" id="TGY62201.1"/>
    </source>
</evidence>
<name>A0A4S2F4P7_9ACTN</name>
<organism evidence="2 3">
    <name type="scientific">Muricaecibacterium torontonense</name>
    <dbReference type="NCBI Taxonomy" id="3032871"/>
    <lineage>
        <taxon>Bacteria</taxon>
        <taxon>Bacillati</taxon>
        <taxon>Actinomycetota</taxon>
        <taxon>Coriobacteriia</taxon>
        <taxon>Coriobacteriales</taxon>
        <taxon>Atopobiaceae</taxon>
        <taxon>Muricaecibacterium</taxon>
    </lineage>
</organism>
<reference evidence="2 3" key="1">
    <citation type="submission" date="2019-04" db="EMBL/GenBank/DDBJ databases">
        <title>Microbes associate with the intestines of laboratory mice.</title>
        <authorList>
            <person name="Navarre W."/>
            <person name="Wong E."/>
            <person name="Huang K."/>
            <person name="Tropini C."/>
            <person name="Ng K."/>
            <person name="Yu B."/>
        </authorList>
    </citation>
    <scope>NUCLEOTIDE SEQUENCE [LARGE SCALE GENOMIC DNA]</scope>
    <source>
        <strain evidence="2 3">NM07_P-09</strain>
    </source>
</reference>
<dbReference type="Proteomes" id="UP000310263">
    <property type="component" value="Unassembled WGS sequence"/>
</dbReference>
<dbReference type="InterPro" id="IPR029002">
    <property type="entry name" value="PLPC/GPLD1"/>
</dbReference>
<feature type="domain" description="Phospholipase C/D" evidence="1">
    <location>
        <begin position="6"/>
        <end position="146"/>
    </location>
</feature>
<accession>A0A4S2F4P7</accession>
<evidence type="ECO:0000313" key="3">
    <source>
        <dbReference type="Proteomes" id="UP000310263"/>
    </source>
</evidence>
<comment type="caution">
    <text evidence="2">The sequence shown here is derived from an EMBL/GenBank/DDBJ whole genome shotgun (WGS) entry which is preliminary data.</text>
</comment>
<sequence length="308" mass="34069">MPALITHHLFGEKCVSELPDSIIEDQEQLLAFLLGNQGPDPFFFRFRGLPQDLSACHELAKRMHCERVALAFNSLRDSVGRLPLPDQKVGRAFALGMLGHYTLDRTTHPFIFAEQIEIIAQSNGELDGLDSQVHAIIEGRLDSWLLWRERHSTVLDCPPAYELCRTPRIDRVAGALFSQIAWQIYGISLPVEAYGACVNDMQTVYKLIEPAGSPKGEVLAVIEESLRGTTSQIQAMAHEVLQTDDCPLANPGHLPWKSPATGKESTASFLDLFNLAVTDYGVLAQAFVKGGDDMEAAIDRLNYSGETY</sequence>
<protein>
    <recommendedName>
        <fullName evidence="1">Phospholipase C/D domain-containing protein</fullName>
    </recommendedName>
</protein>
<dbReference type="OrthoDB" id="9810528at2"/>
<dbReference type="RefSeq" id="WP_136012672.1">
    <property type="nucleotide sequence ID" value="NZ_SRYE01000003.1"/>
</dbReference>
<proteinExistence type="predicted"/>
<evidence type="ECO:0000259" key="1">
    <source>
        <dbReference type="Pfam" id="PF00882"/>
    </source>
</evidence>
<dbReference type="Pfam" id="PF00882">
    <property type="entry name" value="Zn_dep_PLPC"/>
    <property type="match status" value="1"/>
</dbReference>
<dbReference type="AlphaFoldDB" id="A0A4S2F4P7"/>